<comment type="caution">
    <text evidence="2">The sequence shown here is derived from an EMBL/GenBank/DDBJ whole genome shotgun (WGS) entry which is preliminary data.</text>
</comment>
<dbReference type="EMBL" id="DUZY01000005">
    <property type="protein sequence ID" value="DAD39392.1"/>
    <property type="molecule type" value="Genomic_DNA"/>
</dbReference>
<dbReference type="AlphaFoldDB" id="A0A822Z2Z5"/>
<proteinExistence type="predicted"/>
<reference evidence="2 3" key="1">
    <citation type="journal article" date="2020" name="Mol. Biol. Evol.">
        <title>Distinct Expression and Methylation Patterns for Genes with Different Fates following a Single Whole-Genome Duplication in Flowering Plants.</title>
        <authorList>
            <person name="Shi T."/>
            <person name="Rahmani R.S."/>
            <person name="Gugger P.F."/>
            <person name="Wang M."/>
            <person name="Li H."/>
            <person name="Zhang Y."/>
            <person name="Li Z."/>
            <person name="Wang Q."/>
            <person name="Van de Peer Y."/>
            <person name="Marchal K."/>
            <person name="Chen J."/>
        </authorList>
    </citation>
    <scope>NUCLEOTIDE SEQUENCE [LARGE SCALE GENOMIC DNA]</scope>
    <source>
        <tissue evidence="2">Leaf</tissue>
    </source>
</reference>
<name>A0A822Z2Z5_NELNU</name>
<feature type="transmembrane region" description="Helical" evidence="1">
    <location>
        <begin position="69"/>
        <end position="90"/>
    </location>
</feature>
<keyword evidence="1" id="KW-0812">Transmembrane</keyword>
<keyword evidence="3" id="KW-1185">Reference proteome</keyword>
<sequence length="98" mass="11293">MLCFIKTEQGTEYLHFSIHSQMTKRSTLVMNARAPIMTTMLLVPVVDVIMVVVMLLCWFDLHLPCEAKLCIHCFLGNYWIALVACMMIGIKTPNSWER</sequence>
<protein>
    <submittedName>
        <fullName evidence="2">Uncharacterized protein</fullName>
    </submittedName>
</protein>
<gene>
    <name evidence="2" type="ORF">HUJ06_013715</name>
</gene>
<dbReference type="Proteomes" id="UP000607653">
    <property type="component" value="Unassembled WGS sequence"/>
</dbReference>
<evidence type="ECO:0000313" key="2">
    <source>
        <dbReference type="EMBL" id="DAD39392.1"/>
    </source>
</evidence>
<evidence type="ECO:0000256" key="1">
    <source>
        <dbReference type="SAM" id="Phobius"/>
    </source>
</evidence>
<evidence type="ECO:0000313" key="3">
    <source>
        <dbReference type="Proteomes" id="UP000607653"/>
    </source>
</evidence>
<organism evidence="2 3">
    <name type="scientific">Nelumbo nucifera</name>
    <name type="common">Sacred lotus</name>
    <dbReference type="NCBI Taxonomy" id="4432"/>
    <lineage>
        <taxon>Eukaryota</taxon>
        <taxon>Viridiplantae</taxon>
        <taxon>Streptophyta</taxon>
        <taxon>Embryophyta</taxon>
        <taxon>Tracheophyta</taxon>
        <taxon>Spermatophyta</taxon>
        <taxon>Magnoliopsida</taxon>
        <taxon>Proteales</taxon>
        <taxon>Nelumbonaceae</taxon>
        <taxon>Nelumbo</taxon>
    </lineage>
</organism>
<accession>A0A822Z2Z5</accession>
<feature type="transmembrane region" description="Helical" evidence="1">
    <location>
        <begin position="36"/>
        <end position="57"/>
    </location>
</feature>
<keyword evidence="1" id="KW-0472">Membrane</keyword>
<keyword evidence="1" id="KW-1133">Transmembrane helix</keyword>